<dbReference type="InterPro" id="IPR052595">
    <property type="entry name" value="LRRC69/RLP"/>
</dbReference>
<name>A0A9N8EB54_9STRA</name>
<comment type="caution">
    <text evidence="1">The sequence shown here is derived from an EMBL/GenBank/DDBJ whole genome shotgun (WGS) entry which is preliminary data.</text>
</comment>
<dbReference type="PANTHER" id="PTHR48057">
    <property type="entry name" value="LEUCINE-RICH REPEAT SERINE/THREONINE-PROTEIN KINASE 1"/>
    <property type="match status" value="1"/>
</dbReference>
<dbReference type="EMBL" id="CAICTM010000909">
    <property type="protein sequence ID" value="CAB9518166.1"/>
    <property type="molecule type" value="Genomic_DNA"/>
</dbReference>
<dbReference type="AlphaFoldDB" id="A0A9N8EB54"/>
<reference evidence="1" key="1">
    <citation type="submission" date="2020-06" db="EMBL/GenBank/DDBJ databases">
        <authorList>
            <consortium name="Plant Systems Biology data submission"/>
        </authorList>
    </citation>
    <scope>NUCLEOTIDE SEQUENCE</scope>
    <source>
        <strain evidence="1">D6</strain>
    </source>
</reference>
<dbReference type="InterPro" id="IPR001611">
    <property type="entry name" value="Leu-rich_rpt"/>
</dbReference>
<gene>
    <name evidence="1" type="ORF">SEMRO_911_G219260.1</name>
</gene>
<dbReference type="SUPFAM" id="SSF52058">
    <property type="entry name" value="L domain-like"/>
    <property type="match status" value="1"/>
</dbReference>
<dbReference type="PANTHER" id="PTHR48057:SF7">
    <property type="entry name" value="LEUCINE-RICH REPEAT SERINE_THREONINE-PROTEIN KINASE 1"/>
    <property type="match status" value="1"/>
</dbReference>
<sequence length="88" mass="9934">MVSFLLQGNYISGSIPTEIGLLAHLEQLVVSENQITGQLPSEIGFLKSLKRLDFGCSSSIKTFKLLEHVPQYLFSSYNRLRVSWTPNF</sequence>
<keyword evidence="2" id="KW-1185">Reference proteome</keyword>
<dbReference type="InterPro" id="IPR032675">
    <property type="entry name" value="LRR_dom_sf"/>
</dbReference>
<dbReference type="Gene3D" id="3.80.10.10">
    <property type="entry name" value="Ribonuclease Inhibitor"/>
    <property type="match status" value="1"/>
</dbReference>
<evidence type="ECO:0000313" key="1">
    <source>
        <dbReference type="EMBL" id="CAB9518166.1"/>
    </source>
</evidence>
<dbReference type="OrthoDB" id="994806at2759"/>
<dbReference type="Pfam" id="PF00560">
    <property type="entry name" value="LRR_1"/>
    <property type="match status" value="1"/>
</dbReference>
<proteinExistence type="predicted"/>
<organism evidence="1 2">
    <name type="scientific">Seminavis robusta</name>
    <dbReference type="NCBI Taxonomy" id="568900"/>
    <lineage>
        <taxon>Eukaryota</taxon>
        <taxon>Sar</taxon>
        <taxon>Stramenopiles</taxon>
        <taxon>Ochrophyta</taxon>
        <taxon>Bacillariophyta</taxon>
        <taxon>Bacillariophyceae</taxon>
        <taxon>Bacillariophycidae</taxon>
        <taxon>Naviculales</taxon>
        <taxon>Naviculaceae</taxon>
        <taxon>Seminavis</taxon>
    </lineage>
</organism>
<dbReference type="Proteomes" id="UP001153069">
    <property type="component" value="Unassembled WGS sequence"/>
</dbReference>
<accession>A0A9N8EB54</accession>
<evidence type="ECO:0000313" key="2">
    <source>
        <dbReference type="Proteomes" id="UP001153069"/>
    </source>
</evidence>
<protein>
    <submittedName>
        <fullName evidence="1">Uncharacterized protein</fullName>
    </submittedName>
</protein>